<gene>
    <name evidence="2" type="ORF">LPB04_10480</name>
</gene>
<organism evidence="2 3">
    <name type="scientific">Massilia litorea</name>
    <dbReference type="NCBI Taxonomy" id="2769491"/>
    <lineage>
        <taxon>Bacteria</taxon>
        <taxon>Pseudomonadati</taxon>
        <taxon>Pseudomonadota</taxon>
        <taxon>Betaproteobacteria</taxon>
        <taxon>Burkholderiales</taxon>
        <taxon>Oxalobacteraceae</taxon>
        <taxon>Telluria group</taxon>
        <taxon>Massilia</taxon>
    </lineage>
</organism>
<evidence type="ECO:0000256" key="1">
    <source>
        <dbReference type="SAM" id="SignalP"/>
    </source>
</evidence>
<feature type="signal peptide" evidence="1">
    <location>
        <begin position="1"/>
        <end position="19"/>
    </location>
</feature>
<sequence>MIRSLLVPACLLGALLLSACEKPTVSVNLHGVNYTGETFSYVVMDPVIPDQGSGGELIDPFGAGGTMCCATLPREWRPGIKLTVRTTHWLKARPDGSLPEIKQSHIVEVPKYVDGKPGELWVLRNADGSVSVVSSDLQPDHAQWPGKIKGWPVPSIEYQRERWELFRKHEADGVKSYLSALEQMKENPDKQAREAWEVTKQYYPSDLVGFSGPDDPKYRDSLRKEYEEGLARSRVWLKNIMDEKP</sequence>
<reference evidence="2 3" key="1">
    <citation type="submission" date="2020-10" db="EMBL/GenBank/DDBJ databases">
        <title>Genome sequencing of Massilia sp. LPB0304.</title>
        <authorList>
            <person name="Kim J."/>
        </authorList>
    </citation>
    <scope>NUCLEOTIDE SEQUENCE [LARGE SCALE GENOMIC DNA]</scope>
    <source>
        <strain evidence="2 3">LPB0304</strain>
    </source>
</reference>
<protein>
    <submittedName>
        <fullName evidence="2">DUF3304 domain-containing protein</fullName>
    </submittedName>
</protein>
<dbReference type="Pfam" id="PF11745">
    <property type="entry name" value="DUF3304"/>
    <property type="match status" value="1"/>
</dbReference>
<accession>A0A7L9UBU1</accession>
<keyword evidence="1" id="KW-0732">Signal</keyword>
<evidence type="ECO:0000313" key="2">
    <source>
        <dbReference type="EMBL" id="QOL51635.1"/>
    </source>
</evidence>
<dbReference type="PROSITE" id="PS51257">
    <property type="entry name" value="PROKAR_LIPOPROTEIN"/>
    <property type="match status" value="1"/>
</dbReference>
<feature type="chain" id="PRO_5032996741" evidence="1">
    <location>
        <begin position="20"/>
        <end position="245"/>
    </location>
</feature>
<dbReference type="InterPro" id="IPR021733">
    <property type="entry name" value="DUF3304"/>
</dbReference>
<dbReference type="AlphaFoldDB" id="A0A7L9UBU1"/>
<dbReference type="EMBL" id="CP062941">
    <property type="protein sequence ID" value="QOL51635.1"/>
    <property type="molecule type" value="Genomic_DNA"/>
</dbReference>
<name>A0A7L9UBU1_9BURK</name>
<dbReference type="RefSeq" id="WP_193688608.1">
    <property type="nucleotide sequence ID" value="NZ_CP062941.1"/>
</dbReference>
<dbReference type="Proteomes" id="UP000593875">
    <property type="component" value="Chromosome"/>
</dbReference>
<evidence type="ECO:0000313" key="3">
    <source>
        <dbReference type="Proteomes" id="UP000593875"/>
    </source>
</evidence>
<dbReference type="KEGG" id="mlir:LPB04_10480"/>
<proteinExistence type="predicted"/>
<keyword evidence="3" id="KW-1185">Reference proteome</keyword>